<dbReference type="OrthoDB" id="7832706at2"/>
<evidence type="ECO:0000313" key="1">
    <source>
        <dbReference type="EMBL" id="TKD12544.1"/>
    </source>
</evidence>
<protein>
    <submittedName>
        <fullName evidence="1">Uncharacterized protein</fullName>
    </submittedName>
</protein>
<dbReference type="AlphaFoldDB" id="A0A4U1JIQ9"/>
<gene>
    <name evidence="1" type="ORF">FBT96_20375</name>
</gene>
<dbReference type="EMBL" id="SWJZ01000156">
    <property type="protein sequence ID" value="TKD12544.1"/>
    <property type="molecule type" value="Genomic_DNA"/>
</dbReference>
<dbReference type="RefSeq" id="WP_136909907.1">
    <property type="nucleotide sequence ID" value="NZ_SWJZ01000156.1"/>
</dbReference>
<sequence length="72" mass="7913">MTHPITEFSEKPVVIDGVSVPRHLGPLHAHWQIAARARGATIVARVRDRLHVALRCEICGGLWISRVSVVLG</sequence>
<accession>A0A4U1JIQ9</accession>
<organism evidence="1 2">
    <name type="scientific">Rhodobacter capsulatus</name>
    <name type="common">Rhodopseudomonas capsulata</name>
    <dbReference type="NCBI Taxonomy" id="1061"/>
    <lineage>
        <taxon>Bacteria</taxon>
        <taxon>Pseudomonadati</taxon>
        <taxon>Pseudomonadota</taxon>
        <taxon>Alphaproteobacteria</taxon>
        <taxon>Rhodobacterales</taxon>
        <taxon>Rhodobacter group</taxon>
        <taxon>Rhodobacter</taxon>
    </lineage>
</organism>
<comment type="caution">
    <text evidence="1">The sequence shown here is derived from an EMBL/GenBank/DDBJ whole genome shotgun (WGS) entry which is preliminary data.</text>
</comment>
<proteinExistence type="predicted"/>
<reference evidence="1 2" key="1">
    <citation type="submission" date="2019-04" db="EMBL/GenBank/DDBJ databases">
        <title>Draft Whole-Genome sequence of the purple photosynthetic bacterium Rhodobacter capsulatus SP108 with an indigenous class A beta-lactamase.</title>
        <authorList>
            <person name="Robertson S."/>
            <person name="Meyer T.E."/>
            <person name="Kyndt J.A."/>
        </authorList>
    </citation>
    <scope>NUCLEOTIDE SEQUENCE [LARGE SCALE GENOMIC DNA]</scope>
    <source>
        <strain evidence="1 2">SP108</strain>
    </source>
</reference>
<dbReference type="Proteomes" id="UP000310597">
    <property type="component" value="Unassembled WGS sequence"/>
</dbReference>
<name>A0A4U1JIQ9_RHOCA</name>
<evidence type="ECO:0000313" key="2">
    <source>
        <dbReference type="Proteomes" id="UP000310597"/>
    </source>
</evidence>